<keyword evidence="2" id="KW-1185">Reference proteome</keyword>
<evidence type="ECO:0000313" key="1">
    <source>
        <dbReference type="EMBL" id="PJZ28988.1"/>
    </source>
</evidence>
<protein>
    <recommendedName>
        <fullName evidence="3">VCBS repeat-containing protein</fullName>
    </recommendedName>
</protein>
<organism evidence="1 2">
    <name type="scientific">Leptospira kmetyi</name>
    <dbReference type="NCBI Taxonomy" id="408139"/>
    <lineage>
        <taxon>Bacteria</taxon>
        <taxon>Pseudomonadati</taxon>
        <taxon>Spirochaetota</taxon>
        <taxon>Spirochaetia</taxon>
        <taxon>Leptospirales</taxon>
        <taxon>Leptospiraceae</taxon>
        <taxon>Leptospira</taxon>
    </lineage>
</organism>
<evidence type="ECO:0008006" key="3">
    <source>
        <dbReference type="Google" id="ProtNLM"/>
    </source>
</evidence>
<proteinExistence type="predicted"/>
<evidence type="ECO:0000313" key="2">
    <source>
        <dbReference type="Proteomes" id="UP000231919"/>
    </source>
</evidence>
<name>A0ABX4N8T1_9LEPT</name>
<dbReference type="EMBL" id="NPDP01000029">
    <property type="protein sequence ID" value="PJZ28988.1"/>
    <property type="molecule type" value="Genomic_DNA"/>
</dbReference>
<reference evidence="1 2" key="1">
    <citation type="submission" date="2017-07" db="EMBL/GenBank/DDBJ databases">
        <title>Leptospira spp. isolated from tropical soils.</title>
        <authorList>
            <person name="Thibeaux R."/>
            <person name="Iraola G."/>
            <person name="Ferres I."/>
            <person name="Bierque E."/>
            <person name="Girault D."/>
            <person name="Soupe-Gilbert M.-E."/>
            <person name="Picardeau M."/>
            <person name="Goarant C."/>
        </authorList>
    </citation>
    <scope>NUCLEOTIDE SEQUENCE [LARGE SCALE GENOMIC DNA]</scope>
    <source>
        <strain evidence="1 2">JW2-C-B1</strain>
    </source>
</reference>
<comment type="caution">
    <text evidence="1">The sequence shown here is derived from an EMBL/GenBank/DDBJ whole genome shotgun (WGS) entry which is preliminary data.</text>
</comment>
<gene>
    <name evidence="1" type="ORF">CH378_15190</name>
</gene>
<dbReference type="Proteomes" id="UP000231919">
    <property type="component" value="Unassembled WGS sequence"/>
</dbReference>
<dbReference type="RefSeq" id="WP_100755904.1">
    <property type="nucleotide sequence ID" value="NZ_NPDP01000029.1"/>
</dbReference>
<sequence>MSNGIKNNHLFYVILLLLICLNSIIGQGQNKRFIHNWKTDPNIPPGWIKIDSKMHDVNADGKLDYIYLITDNITFLVILAEKTTDQEWRFIILESSRMSDIRAYLKQHSEITSGHNLSIKITKYGFGYGLSNSDEMLGNYSWNQSTGIYESH</sequence>
<accession>A0ABX4N8T1</accession>